<evidence type="ECO:0000256" key="1">
    <source>
        <dbReference type="SAM" id="Phobius"/>
    </source>
</evidence>
<dbReference type="OrthoDB" id="5198389at2"/>
<dbReference type="EMBL" id="VLNY01000004">
    <property type="protein sequence ID" value="KAA0023157.1"/>
    <property type="molecule type" value="Genomic_DNA"/>
</dbReference>
<gene>
    <name evidence="2" type="ORF">FOY51_11875</name>
</gene>
<dbReference type="RefSeq" id="WP_149430415.1">
    <property type="nucleotide sequence ID" value="NZ_VLNY01000004.1"/>
</dbReference>
<reference evidence="2 3" key="1">
    <citation type="submission" date="2019-07" db="EMBL/GenBank/DDBJ databases">
        <title>Rhodococcus cavernicolus sp. nov., isolated from a cave.</title>
        <authorList>
            <person name="Lee S.D."/>
        </authorList>
    </citation>
    <scope>NUCLEOTIDE SEQUENCE [LARGE SCALE GENOMIC DNA]</scope>
    <source>
        <strain evidence="2 3">C1-24</strain>
    </source>
</reference>
<accession>A0A5A7SEM2</accession>
<keyword evidence="3" id="KW-1185">Reference proteome</keyword>
<proteinExistence type="predicted"/>
<dbReference type="AlphaFoldDB" id="A0A5A7SEM2"/>
<feature type="transmembrane region" description="Helical" evidence="1">
    <location>
        <begin position="12"/>
        <end position="36"/>
    </location>
</feature>
<organism evidence="2 3">
    <name type="scientific">Antrihabitans cavernicola</name>
    <dbReference type="NCBI Taxonomy" id="2495913"/>
    <lineage>
        <taxon>Bacteria</taxon>
        <taxon>Bacillati</taxon>
        <taxon>Actinomycetota</taxon>
        <taxon>Actinomycetes</taxon>
        <taxon>Mycobacteriales</taxon>
        <taxon>Nocardiaceae</taxon>
        <taxon>Antrihabitans</taxon>
    </lineage>
</organism>
<protein>
    <submittedName>
        <fullName evidence="2">Uncharacterized protein</fullName>
    </submittedName>
</protein>
<dbReference type="Proteomes" id="UP000322244">
    <property type="component" value="Unassembled WGS sequence"/>
</dbReference>
<evidence type="ECO:0000313" key="2">
    <source>
        <dbReference type="EMBL" id="KAA0023157.1"/>
    </source>
</evidence>
<comment type="caution">
    <text evidence="2">The sequence shown here is derived from an EMBL/GenBank/DDBJ whole genome shotgun (WGS) entry which is preliminary data.</text>
</comment>
<keyword evidence="1" id="KW-1133">Transmembrane helix</keyword>
<keyword evidence="1" id="KW-0812">Transmembrane</keyword>
<keyword evidence="1" id="KW-0472">Membrane</keyword>
<name>A0A5A7SEM2_9NOCA</name>
<evidence type="ECO:0000313" key="3">
    <source>
        <dbReference type="Proteomes" id="UP000322244"/>
    </source>
</evidence>
<sequence length="131" mass="14270">MPSQDGNLPANLMIYAVVALVPAATVWLAFHASGLIERGFQLSRRRAVPAGPPIARLAADLRRLDQANRDVPPGTSMVRRRGVQMAYDDVLRDACRALDVPESLATVPEGLDKELERTRVQLALRAAGLVF</sequence>